<keyword evidence="3" id="KW-1185">Reference proteome</keyword>
<dbReference type="EMBL" id="JACVEL010000005">
    <property type="protein sequence ID" value="MBC9812661.1"/>
    <property type="molecule type" value="Genomic_DNA"/>
</dbReference>
<evidence type="ECO:0000313" key="3">
    <source>
        <dbReference type="Proteomes" id="UP000652681"/>
    </source>
</evidence>
<dbReference type="InterPro" id="IPR006076">
    <property type="entry name" value="FAD-dep_OxRdtase"/>
</dbReference>
<protein>
    <submittedName>
        <fullName evidence="2">FAD-binding oxidoreductase</fullName>
    </submittedName>
</protein>
<dbReference type="Proteomes" id="UP000652681">
    <property type="component" value="Unassembled WGS sequence"/>
</dbReference>
<evidence type="ECO:0000313" key="2">
    <source>
        <dbReference type="EMBL" id="MBC9812661.1"/>
    </source>
</evidence>
<proteinExistence type="predicted"/>
<dbReference type="PANTHER" id="PTHR13847">
    <property type="entry name" value="SARCOSINE DEHYDROGENASE-RELATED"/>
    <property type="match status" value="1"/>
</dbReference>
<evidence type="ECO:0000259" key="1">
    <source>
        <dbReference type="Pfam" id="PF01266"/>
    </source>
</evidence>
<dbReference type="InterPro" id="IPR036188">
    <property type="entry name" value="FAD/NAD-bd_sf"/>
</dbReference>
<dbReference type="RefSeq" id="WP_216714117.1">
    <property type="nucleotide sequence ID" value="NZ_JACVEL010000005.1"/>
</dbReference>
<dbReference type="Gene3D" id="3.30.9.10">
    <property type="entry name" value="D-Amino Acid Oxidase, subunit A, domain 2"/>
    <property type="match status" value="1"/>
</dbReference>
<reference evidence="2" key="1">
    <citation type="submission" date="2020-09" db="EMBL/GenBank/DDBJ databases">
        <title>Taishania pollutisoli gen. nov., sp. nov., Isolated from Tetrabromobisphenol A-Contaminated Soil.</title>
        <authorList>
            <person name="Chen Q."/>
        </authorList>
    </citation>
    <scope>NUCLEOTIDE SEQUENCE</scope>
    <source>
        <strain evidence="2">CZZ-1</strain>
    </source>
</reference>
<dbReference type="AlphaFoldDB" id="A0A8J6P9G0"/>
<dbReference type="GO" id="GO:0005737">
    <property type="term" value="C:cytoplasm"/>
    <property type="evidence" value="ECO:0007669"/>
    <property type="project" value="TreeGrafter"/>
</dbReference>
<organism evidence="2 3">
    <name type="scientific">Taishania pollutisoli</name>
    <dbReference type="NCBI Taxonomy" id="2766479"/>
    <lineage>
        <taxon>Bacteria</taxon>
        <taxon>Pseudomonadati</taxon>
        <taxon>Bacteroidota</taxon>
        <taxon>Flavobacteriia</taxon>
        <taxon>Flavobacteriales</taxon>
        <taxon>Crocinitomicaceae</taxon>
        <taxon>Taishania</taxon>
    </lineage>
</organism>
<dbReference type="PANTHER" id="PTHR13847:SF281">
    <property type="entry name" value="FAD DEPENDENT OXIDOREDUCTASE DOMAIN-CONTAINING PROTEIN"/>
    <property type="match status" value="1"/>
</dbReference>
<dbReference type="SUPFAM" id="SSF51905">
    <property type="entry name" value="FAD/NAD(P)-binding domain"/>
    <property type="match status" value="1"/>
</dbReference>
<gene>
    <name evidence="2" type="ORF">H9Y05_09275</name>
</gene>
<comment type="caution">
    <text evidence="2">The sequence shown here is derived from an EMBL/GenBank/DDBJ whole genome shotgun (WGS) entry which is preliminary data.</text>
</comment>
<dbReference type="Gene3D" id="3.50.50.60">
    <property type="entry name" value="FAD/NAD(P)-binding domain"/>
    <property type="match status" value="1"/>
</dbReference>
<name>A0A8J6P9G0_9FLAO</name>
<feature type="domain" description="FAD dependent oxidoreductase" evidence="1">
    <location>
        <begin position="20"/>
        <end position="375"/>
    </location>
</feature>
<dbReference type="Pfam" id="PF01266">
    <property type="entry name" value="DAO"/>
    <property type="match status" value="1"/>
</dbReference>
<sequence>MLNIEQLSFWERKEFFEQIDFLIIGAGIVGCSTAFHLRKKYPSARILVLERGVLPCGASTKNAGFASFGGPVELLDDLKKQDASLVWDTIQARYEGLVYLRELIGDKAMDFQQNGGWDLITPDQTGLSEEVRDGLSAMNQEFFRMTGNKVLFSEDQTAAGRFGLSGIETCFNIALEGQIDTGKMMKRYHQLIVGAGIHILYGITVHSIDEQQGIAETSIGAVSASKIAVTVNGFTQQLLKDEDVIPARAQVLVTSPIPDLSLKGTFHYDFGYYYFRNFENRILLGGARNLDIEGETTYEMTTTSLIQDRLQQLLHEMIAPGASYTIDYQWSGIMGMGASKYPIIKRVNDNVAVGARLGGIGVALGTNVGKKLAELI</sequence>
<accession>A0A8J6P9G0</accession>